<sequence>MGVMSRRVLPVCGNLCFFCPSLRARSRQPVKRYKKLLSDIFPRNQEPVPNDRKIGKLCEYAAKNPFRIPKITSNLEQRCFKGLRNEKFGCVKVILCVYTKLLSTCKEQMALFASSLLGIIQTLLEQTRLDEMLIIGCDALAEFVNSQVCSSMMDSTHMFQLEGLIPKLCQLAEEDGDDDRALRLRSAGLKVLASMISSSADFDLFPVNLLVLLLAVTTAYQFIT</sequence>
<name>A0A7J9JBC6_9ROSI</name>
<dbReference type="Pfam" id="PF21052">
    <property type="entry name" value="EFR3_ARM"/>
    <property type="match status" value="1"/>
</dbReference>
<dbReference type="InterPro" id="IPR016024">
    <property type="entry name" value="ARM-type_fold"/>
</dbReference>
<dbReference type="InterPro" id="IPR049152">
    <property type="entry name" value="EFR3-like_ARM"/>
</dbReference>
<keyword evidence="2" id="KW-1185">Reference proteome</keyword>
<dbReference type="InterPro" id="IPR055296">
    <property type="entry name" value="SRL2-like"/>
</dbReference>
<protein>
    <submittedName>
        <fullName evidence="1">Uncharacterized protein</fullName>
    </submittedName>
</protein>
<feature type="non-terminal residue" evidence="1">
    <location>
        <position position="1"/>
    </location>
</feature>
<dbReference type="SUPFAM" id="SSF48371">
    <property type="entry name" value="ARM repeat"/>
    <property type="match status" value="1"/>
</dbReference>
<dbReference type="PANTHER" id="PTHR46087">
    <property type="entry name" value="PUTATIVE, EXPRESSED-RELATED"/>
    <property type="match status" value="1"/>
</dbReference>
<evidence type="ECO:0000313" key="2">
    <source>
        <dbReference type="Proteomes" id="UP000593575"/>
    </source>
</evidence>
<reference evidence="1 2" key="1">
    <citation type="journal article" date="2019" name="Genome Biol. Evol.">
        <title>Insights into the evolution of the New World diploid cottons (Gossypium, subgenus Houzingenia) based on genome sequencing.</title>
        <authorList>
            <person name="Grover C.E."/>
            <person name="Arick M.A. 2nd"/>
            <person name="Thrash A."/>
            <person name="Conover J.L."/>
            <person name="Sanders W.S."/>
            <person name="Peterson D.G."/>
            <person name="Frelichowski J.E."/>
            <person name="Scheffler J.A."/>
            <person name="Scheffler B.E."/>
            <person name="Wendel J.F."/>
        </authorList>
    </citation>
    <scope>NUCLEOTIDE SEQUENCE [LARGE SCALE GENOMIC DNA]</scope>
    <source>
        <strain evidence="1">6</strain>
        <tissue evidence="1">Leaf</tissue>
    </source>
</reference>
<accession>A0A7J9JBC6</accession>
<gene>
    <name evidence="1" type="ORF">Goarm_015255</name>
</gene>
<proteinExistence type="predicted"/>
<dbReference type="Proteomes" id="UP000593575">
    <property type="component" value="Unassembled WGS sequence"/>
</dbReference>
<organism evidence="1 2">
    <name type="scientific">Gossypium armourianum</name>
    <dbReference type="NCBI Taxonomy" id="34283"/>
    <lineage>
        <taxon>Eukaryota</taxon>
        <taxon>Viridiplantae</taxon>
        <taxon>Streptophyta</taxon>
        <taxon>Embryophyta</taxon>
        <taxon>Tracheophyta</taxon>
        <taxon>Spermatophyta</taxon>
        <taxon>Magnoliopsida</taxon>
        <taxon>eudicotyledons</taxon>
        <taxon>Gunneridae</taxon>
        <taxon>Pentapetalae</taxon>
        <taxon>rosids</taxon>
        <taxon>malvids</taxon>
        <taxon>Malvales</taxon>
        <taxon>Malvaceae</taxon>
        <taxon>Malvoideae</taxon>
        <taxon>Gossypium</taxon>
    </lineage>
</organism>
<dbReference type="AlphaFoldDB" id="A0A7J9JBC6"/>
<dbReference type="EMBL" id="JABFAE010000006">
    <property type="protein sequence ID" value="MBA0830745.1"/>
    <property type="molecule type" value="Genomic_DNA"/>
</dbReference>
<comment type="caution">
    <text evidence="1">The sequence shown here is derived from an EMBL/GenBank/DDBJ whole genome shotgun (WGS) entry which is preliminary data.</text>
</comment>
<evidence type="ECO:0000313" key="1">
    <source>
        <dbReference type="EMBL" id="MBA0830745.1"/>
    </source>
</evidence>
<dbReference type="PANTHER" id="PTHR46087:SF1">
    <property type="entry name" value="ARM REPEAT SUPERFAMILY PROTEIN"/>
    <property type="match status" value="1"/>
</dbReference>